<proteinExistence type="predicted"/>
<evidence type="ECO:0000313" key="2">
    <source>
        <dbReference type="Proteomes" id="UP000294963"/>
    </source>
</evidence>
<evidence type="ECO:0000313" key="1">
    <source>
        <dbReference type="EMBL" id="TCM66500.1"/>
    </source>
</evidence>
<name>A0A4R1XVI2_ACICA</name>
<gene>
    <name evidence="1" type="ORF">EC844_113100</name>
</gene>
<dbReference type="Proteomes" id="UP000294963">
    <property type="component" value="Unassembled WGS sequence"/>
</dbReference>
<keyword evidence="2" id="KW-1185">Reference proteome</keyword>
<organism evidence="1 2">
    <name type="scientific">Acinetobacter calcoaceticus</name>
    <dbReference type="NCBI Taxonomy" id="471"/>
    <lineage>
        <taxon>Bacteria</taxon>
        <taxon>Pseudomonadati</taxon>
        <taxon>Pseudomonadota</taxon>
        <taxon>Gammaproteobacteria</taxon>
        <taxon>Moraxellales</taxon>
        <taxon>Moraxellaceae</taxon>
        <taxon>Acinetobacter</taxon>
        <taxon>Acinetobacter calcoaceticus/baumannii complex</taxon>
    </lineage>
</organism>
<protein>
    <submittedName>
        <fullName evidence="1">Uncharacterized protein</fullName>
    </submittedName>
</protein>
<sequence length="184" mass="21667">MNIKSNLEDIFSSTFWLENLGNPLNINLGFNVDYIEKPQEIKKFIYSDDWVNIDLYYFNKLLDAFDKENKSKKSQLDFINQIAIDTSTCFLNYQRELRNKTQLKNITLDIIVHFKEILIRSFQEDRVNEYCGTEFKFFNENLNIFKAGNVSCGWNGAIEVDMYDPLDAAFENIKVMQEGCILVY</sequence>
<dbReference type="AlphaFoldDB" id="A0A4R1XVI2"/>
<reference evidence="1 2" key="1">
    <citation type="submission" date="2019-03" db="EMBL/GenBank/DDBJ databases">
        <title>Genomic analyses of the natural microbiome of Caenorhabditis elegans.</title>
        <authorList>
            <person name="Samuel B."/>
        </authorList>
    </citation>
    <scope>NUCLEOTIDE SEQUENCE [LARGE SCALE GENOMIC DNA]</scope>
    <source>
        <strain evidence="1 2">JUb89</strain>
    </source>
</reference>
<accession>A0A4R1XVI2</accession>
<dbReference type="OrthoDB" id="1426432at2"/>
<comment type="caution">
    <text evidence="1">The sequence shown here is derived from an EMBL/GenBank/DDBJ whole genome shotgun (WGS) entry which is preliminary data.</text>
</comment>
<dbReference type="EMBL" id="SLVJ01000013">
    <property type="protein sequence ID" value="TCM66500.1"/>
    <property type="molecule type" value="Genomic_DNA"/>
</dbReference>